<dbReference type="SUPFAM" id="SSF57667">
    <property type="entry name" value="beta-beta-alpha zinc fingers"/>
    <property type="match status" value="1"/>
</dbReference>
<dbReference type="InterPro" id="IPR036236">
    <property type="entry name" value="Znf_C2H2_sf"/>
</dbReference>
<keyword evidence="3 4" id="KW-0862">Zinc</keyword>
<sequence>MPLGKYYCDYCEKEFQDTPIARKRHLQSSSHLRAKSLWYSTNTNTNISFRASSDAGFPKGVCNRFAKTGFCPFGDSCKYLHTSPTPQASSFVENQPSPILSTYQLVGRSAMQGDVLRDSMGMSWGNLPPSLRPPPECGYLPLPFVDWG</sequence>
<accession>A0AAV8TY36</accession>
<organism evidence="6 7">
    <name type="scientific">Erythroxylum novogranatense</name>
    <dbReference type="NCBI Taxonomy" id="1862640"/>
    <lineage>
        <taxon>Eukaryota</taxon>
        <taxon>Viridiplantae</taxon>
        <taxon>Streptophyta</taxon>
        <taxon>Embryophyta</taxon>
        <taxon>Tracheophyta</taxon>
        <taxon>Spermatophyta</taxon>
        <taxon>Magnoliopsida</taxon>
        <taxon>eudicotyledons</taxon>
        <taxon>Gunneridae</taxon>
        <taxon>Pentapetalae</taxon>
        <taxon>rosids</taxon>
        <taxon>fabids</taxon>
        <taxon>Malpighiales</taxon>
        <taxon>Erythroxylaceae</taxon>
        <taxon>Erythroxylum</taxon>
    </lineage>
</organism>
<dbReference type="Pfam" id="PF00642">
    <property type="entry name" value="zf-CCCH"/>
    <property type="match status" value="1"/>
</dbReference>
<dbReference type="PANTHER" id="PTHR16465">
    <property type="entry name" value="NUCLEASE-RELATED"/>
    <property type="match status" value="1"/>
</dbReference>
<dbReference type="InterPro" id="IPR013085">
    <property type="entry name" value="U1-CZ_Znf_C2H2"/>
</dbReference>
<reference evidence="6 7" key="1">
    <citation type="submission" date="2021-09" db="EMBL/GenBank/DDBJ databases">
        <title>Genomic insights and catalytic innovation underlie evolution of tropane alkaloids biosynthesis.</title>
        <authorList>
            <person name="Wang Y.-J."/>
            <person name="Tian T."/>
            <person name="Huang J.-P."/>
            <person name="Huang S.-X."/>
        </authorList>
    </citation>
    <scope>NUCLEOTIDE SEQUENCE [LARGE SCALE GENOMIC DNA]</scope>
    <source>
        <strain evidence="6">KIB-2018</strain>
        <tissue evidence="6">Leaf</tissue>
    </source>
</reference>
<evidence type="ECO:0000256" key="2">
    <source>
        <dbReference type="ARBA" id="ARBA00022771"/>
    </source>
</evidence>
<comment type="caution">
    <text evidence="6">The sequence shown here is derived from an EMBL/GenBank/DDBJ whole genome shotgun (WGS) entry which is preliminary data.</text>
</comment>
<dbReference type="SUPFAM" id="SSF90229">
    <property type="entry name" value="CCCH zinc finger"/>
    <property type="match status" value="1"/>
</dbReference>
<proteinExistence type="predicted"/>
<name>A0AAV8TY36_9ROSI</name>
<dbReference type="Gene3D" id="3.30.160.60">
    <property type="entry name" value="Classic Zinc Finger"/>
    <property type="match status" value="1"/>
</dbReference>
<dbReference type="PROSITE" id="PS50103">
    <property type="entry name" value="ZF_C3H1"/>
    <property type="match status" value="1"/>
</dbReference>
<evidence type="ECO:0000256" key="3">
    <source>
        <dbReference type="ARBA" id="ARBA00022833"/>
    </source>
</evidence>
<gene>
    <name evidence="6" type="ORF">K2173_027019</name>
</gene>
<evidence type="ECO:0000259" key="5">
    <source>
        <dbReference type="PROSITE" id="PS50103"/>
    </source>
</evidence>
<evidence type="ECO:0000313" key="6">
    <source>
        <dbReference type="EMBL" id="KAJ8771842.1"/>
    </source>
</evidence>
<dbReference type="GO" id="GO:0008270">
    <property type="term" value="F:zinc ion binding"/>
    <property type="evidence" value="ECO:0007669"/>
    <property type="project" value="UniProtKB-KW"/>
</dbReference>
<dbReference type="Proteomes" id="UP001159364">
    <property type="component" value="Linkage Group LG02"/>
</dbReference>
<evidence type="ECO:0000256" key="4">
    <source>
        <dbReference type="PROSITE-ProRule" id="PRU00723"/>
    </source>
</evidence>
<keyword evidence="7" id="KW-1185">Reference proteome</keyword>
<dbReference type="GO" id="GO:0005689">
    <property type="term" value="C:U12-type spliceosomal complex"/>
    <property type="evidence" value="ECO:0007669"/>
    <property type="project" value="TreeGrafter"/>
</dbReference>
<evidence type="ECO:0000313" key="7">
    <source>
        <dbReference type="Proteomes" id="UP001159364"/>
    </source>
</evidence>
<dbReference type="Pfam" id="PF06220">
    <property type="entry name" value="zf-U1"/>
    <property type="match status" value="1"/>
</dbReference>
<protein>
    <recommendedName>
        <fullName evidence="5">C3H1-type domain-containing protein</fullName>
    </recommendedName>
</protein>
<dbReference type="AlphaFoldDB" id="A0AAV8TY36"/>
<keyword evidence="1 4" id="KW-0479">Metal-binding</keyword>
<dbReference type="EMBL" id="JAIWQS010000002">
    <property type="protein sequence ID" value="KAJ8771842.1"/>
    <property type="molecule type" value="Genomic_DNA"/>
</dbReference>
<dbReference type="Gene3D" id="6.10.250.3220">
    <property type="match status" value="1"/>
</dbReference>
<feature type="zinc finger region" description="C3H1-type" evidence="4">
    <location>
        <begin position="56"/>
        <end position="84"/>
    </location>
</feature>
<dbReference type="PANTHER" id="PTHR16465:SF0">
    <property type="entry name" value="ZINC FINGER MATRIN-TYPE PROTEIN 5"/>
    <property type="match status" value="1"/>
</dbReference>
<evidence type="ECO:0000256" key="1">
    <source>
        <dbReference type="ARBA" id="ARBA00022723"/>
    </source>
</evidence>
<dbReference type="InterPro" id="IPR036855">
    <property type="entry name" value="Znf_CCCH_sf"/>
</dbReference>
<dbReference type="SMART" id="SM00356">
    <property type="entry name" value="ZnF_C3H1"/>
    <property type="match status" value="1"/>
</dbReference>
<keyword evidence="2 4" id="KW-0863">Zinc-finger</keyword>
<dbReference type="FunFam" id="3.30.160.60:FF:003319">
    <property type="entry name" value="U1 zinc finger family protein"/>
    <property type="match status" value="1"/>
</dbReference>
<dbReference type="InterPro" id="IPR000571">
    <property type="entry name" value="Znf_CCCH"/>
</dbReference>
<feature type="domain" description="C3H1-type" evidence="5">
    <location>
        <begin position="56"/>
        <end position="84"/>
    </location>
</feature>